<dbReference type="GeneID" id="27333327"/>
<gene>
    <name evidence="2" type="ORF">PV08_06244</name>
</gene>
<protein>
    <submittedName>
        <fullName evidence="2">Uncharacterized protein</fullName>
    </submittedName>
</protein>
<proteinExistence type="predicted"/>
<dbReference type="VEuPathDB" id="FungiDB:PV08_06244"/>
<dbReference type="HOGENOM" id="CLU_866082_0_0_1"/>
<sequence length="321" mass="37495">MFAQFSSIDQKMAEPLNEILECWRFWTRDYWSLFTDDARSTSSWREQNHILIRHLYAHYDRLSLYSWGPSQAWLVAWAISHADTPLQEFLSWSLHSLVPNEVDVTIQTFAEHLELWADLFESRKIHLFRVAVADDDSSFLYNQHAVGSPWIAHFLISKPEYWQYTCQMWEKLCRQRLESLNAACTPCLRQPLCTCAHPAANYQVTGPEILRDHLDSREKATTASEALDYILSCYEKQRNNNKTNDNNDFPNLKTREHKKKKSKNGKVSPAVVEPGRFRSHMAKFQTGKISPVVVKPGRFLNHMAKFQTGKKIPFSKKKRSR</sequence>
<feature type="compositionally biased region" description="Basic residues" evidence="1">
    <location>
        <begin position="255"/>
        <end position="264"/>
    </location>
</feature>
<dbReference type="OrthoDB" id="4126368at2759"/>
<dbReference type="RefSeq" id="XP_016236409.1">
    <property type="nucleotide sequence ID" value="XM_016380582.1"/>
</dbReference>
<organism evidence="2 3">
    <name type="scientific">Exophiala spinifera</name>
    <dbReference type="NCBI Taxonomy" id="91928"/>
    <lineage>
        <taxon>Eukaryota</taxon>
        <taxon>Fungi</taxon>
        <taxon>Dikarya</taxon>
        <taxon>Ascomycota</taxon>
        <taxon>Pezizomycotina</taxon>
        <taxon>Eurotiomycetes</taxon>
        <taxon>Chaetothyriomycetidae</taxon>
        <taxon>Chaetothyriales</taxon>
        <taxon>Herpotrichiellaceae</taxon>
        <taxon>Exophiala</taxon>
    </lineage>
</organism>
<evidence type="ECO:0000256" key="1">
    <source>
        <dbReference type="SAM" id="MobiDB-lite"/>
    </source>
</evidence>
<dbReference type="Proteomes" id="UP000053328">
    <property type="component" value="Unassembled WGS sequence"/>
</dbReference>
<evidence type="ECO:0000313" key="3">
    <source>
        <dbReference type="Proteomes" id="UP000053328"/>
    </source>
</evidence>
<reference evidence="2 3" key="1">
    <citation type="submission" date="2015-01" db="EMBL/GenBank/DDBJ databases">
        <title>The Genome Sequence of Exophiala spinifera CBS89968.</title>
        <authorList>
            <consortium name="The Broad Institute Genomics Platform"/>
            <person name="Cuomo C."/>
            <person name="de Hoog S."/>
            <person name="Gorbushina A."/>
            <person name="Stielow B."/>
            <person name="Teixiera M."/>
            <person name="Abouelleil A."/>
            <person name="Chapman S.B."/>
            <person name="Priest M."/>
            <person name="Young S.K."/>
            <person name="Wortman J."/>
            <person name="Nusbaum C."/>
            <person name="Birren B."/>
        </authorList>
    </citation>
    <scope>NUCLEOTIDE SEQUENCE [LARGE SCALE GENOMIC DNA]</scope>
    <source>
        <strain evidence="2 3">CBS 89968</strain>
    </source>
</reference>
<dbReference type="EMBL" id="KN847495">
    <property type="protein sequence ID" value="KIW16193.1"/>
    <property type="molecule type" value="Genomic_DNA"/>
</dbReference>
<feature type="compositionally biased region" description="Low complexity" evidence="1">
    <location>
        <begin position="240"/>
        <end position="251"/>
    </location>
</feature>
<keyword evidence="3" id="KW-1185">Reference proteome</keyword>
<name>A0A0D2BB16_9EURO</name>
<accession>A0A0D2BB16</accession>
<feature type="region of interest" description="Disordered" evidence="1">
    <location>
        <begin position="240"/>
        <end position="271"/>
    </location>
</feature>
<evidence type="ECO:0000313" key="2">
    <source>
        <dbReference type="EMBL" id="KIW16193.1"/>
    </source>
</evidence>
<dbReference type="AlphaFoldDB" id="A0A0D2BB16"/>